<evidence type="ECO:0000256" key="10">
    <source>
        <dbReference type="PIRSR" id="PIRSR000099-1"/>
    </source>
</evidence>
<keyword evidence="8" id="KW-0368">Histidine biosynthesis</keyword>
<feature type="active site" description="Proton acceptor" evidence="8 10">
    <location>
        <position position="321"/>
    </location>
</feature>
<organism evidence="15 16">
    <name type="scientific">Pseudogracilibacillus auburnensis</name>
    <dbReference type="NCBI Taxonomy" id="1494959"/>
    <lineage>
        <taxon>Bacteria</taxon>
        <taxon>Bacillati</taxon>
        <taxon>Bacillota</taxon>
        <taxon>Bacilli</taxon>
        <taxon>Bacillales</taxon>
        <taxon>Bacillaceae</taxon>
        <taxon>Pseudogracilibacillus</taxon>
    </lineage>
</organism>
<feature type="binding site" evidence="8 12">
    <location>
        <position position="321"/>
    </location>
    <ligand>
        <name>substrate</name>
    </ligand>
</feature>
<dbReference type="PROSITE" id="PS00611">
    <property type="entry name" value="HISOL_DEHYDROGENASE"/>
    <property type="match status" value="1"/>
</dbReference>
<dbReference type="GO" id="GO:0008270">
    <property type="term" value="F:zinc ion binding"/>
    <property type="evidence" value="ECO:0007669"/>
    <property type="project" value="UniProtKB-UniRule"/>
</dbReference>
<dbReference type="GO" id="GO:0000105">
    <property type="term" value="P:L-histidine biosynthetic process"/>
    <property type="evidence" value="ECO:0007669"/>
    <property type="project" value="UniProtKB-UniRule"/>
</dbReference>
<feature type="binding site" evidence="8 12">
    <location>
        <position position="255"/>
    </location>
    <ligand>
        <name>substrate</name>
    </ligand>
</feature>
<dbReference type="FunFam" id="3.40.50.1980:FF:000001">
    <property type="entry name" value="Histidinol dehydrogenase"/>
    <property type="match status" value="1"/>
</dbReference>
<comment type="pathway">
    <text evidence="8">Amino-acid biosynthesis; L-histidine biosynthesis; L-histidine from 5-phospho-alpha-D-ribose 1-diphosphate: step 9/9.</text>
</comment>
<dbReference type="PANTHER" id="PTHR21256:SF2">
    <property type="entry name" value="HISTIDINE BIOSYNTHESIS TRIFUNCTIONAL PROTEIN"/>
    <property type="match status" value="1"/>
</dbReference>
<feature type="binding site" evidence="8 13">
    <location>
        <position position="354"/>
    </location>
    <ligand>
        <name>Zn(2+)</name>
        <dbReference type="ChEBI" id="CHEBI:29105"/>
    </ligand>
</feature>
<feature type="binding site" evidence="8 12">
    <location>
        <position position="230"/>
    </location>
    <ligand>
        <name>substrate</name>
    </ligand>
</feature>
<dbReference type="Gene3D" id="3.40.50.1980">
    <property type="entry name" value="Nitrogenase molybdenum iron protein domain"/>
    <property type="match status" value="2"/>
</dbReference>
<dbReference type="OrthoDB" id="9805269at2"/>
<feature type="binding site" evidence="8 12">
    <location>
        <position position="408"/>
    </location>
    <ligand>
        <name>substrate</name>
    </ligand>
</feature>
<keyword evidence="5 8" id="KW-0862">Zinc</keyword>
<comment type="cofactor">
    <cofactor evidence="8 13">
        <name>Zn(2+)</name>
        <dbReference type="ChEBI" id="CHEBI:29105"/>
    </cofactor>
    <text evidence="8 13">Binds 1 zinc ion per subunit.</text>
</comment>
<dbReference type="Gene3D" id="1.20.5.1300">
    <property type="match status" value="1"/>
</dbReference>
<comment type="caution">
    <text evidence="15">The sequence shown here is derived from an EMBL/GenBank/DDBJ whole genome shotgun (WGS) entry which is preliminary data.</text>
</comment>
<feature type="active site" description="Proton acceptor" evidence="8 10">
    <location>
        <position position="320"/>
    </location>
</feature>
<dbReference type="AlphaFoldDB" id="A0A2V3VW99"/>
<keyword evidence="16" id="KW-1185">Reference proteome</keyword>
<dbReference type="HAMAP" id="MF_01024">
    <property type="entry name" value="HisD"/>
    <property type="match status" value="1"/>
</dbReference>
<evidence type="ECO:0000256" key="8">
    <source>
        <dbReference type="HAMAP-Rule" id="MF_01024"/>
    </source>
</evidence>
<dbReference type="GO" id="GO:0004399">
    <property type="term" value="F:histidinol dehydrogenase activity"/>
    <property type="evidence" value="ECO:0007669"/>
    <property type="project" value="UniProtKB-UniRule"/>
</dbReference>
<comment type="catalytic activity">
    <reaction evidence="7 8">
        <text>L-histidinol + 2 NAD(+) + H2O = L-histidine + 2 NADH + 3 H(+)</text>
        <dbReference type="Rhea" id="RHEA:20641"/>
        <dbReference type="ChEBI" id="CHEBI:15377"/>
        <dbReference type="ChEBI" id="CHEBI:15378"/>
        <dbReference type="ChEBI" id="CHEBI:57540"/>
        <dbReference type="ChEBI" id="CHEBI:57595"/>
        <dbReference type="ChEBI" id="CHEBI:57699"/>
        <dbReference type="ChEBI" id="CHEBI:57945"/>
        <dbReference type="EC" id="1.1.1.23"/>
    </reaction>
</comment>
<feature type="binding site" evidence="8 13">
    <location>
        <position position="255"/>
    </location>
    <ligand>
        <name>Zn(2+)</name>
        <dbReference type="ChEBI" id="CHEBI:29105"/>
    </ligand>
</feature>
<evidence type="ECO:0000256" key="6">
    <source>
        <dbReference type="ARBA" id="ARBA00023002"/>
    </source>
</evidence>
<dbReference type="GO" id="GO:0051287">
    <property type="term" value="F:NAD binding"/>
    <property type="evidence" value="ECO:0007669"/>
    <property type="project" value="InterPro"/>
</dbReference>
<feature type="binding site" evidence="8 13">
    <location>
        <position position="252"/>
    </location>
    <ligand>
        <name>Zn(2+)</name>
        <dbReference type="ChEBI" id="CHEBI:29105"/>
    </ligand>
</feature>
<sequence length="424" mass="46369">MRIKSIEEFQLEAKQSEVERNEKIDETVLAIIQEVRKNGDNALLNYAEKFDGVRLENLVVTEDEFEEAEKQVSEEFLKAIEVAQKNIKEFHAAQLEKSWFIHKADGVMLGQQVTPMDRVGVYIPGGKAAYPSTVLMNLIPAHLAGVPDIYIATPPQADGKINPHVLVAAKSVGVNCIFKMGGAQAVAAFAYGTETVKKVDKIVGPGNDYVARAKKWVYGDVAIDMIAGPSEICIVADETARADYVAADLLSQAEHDEAATSICITTNKELAQEVATEVNRQLAKLERREVATASIENNGQLIVVDSLQQAFTLVNDIAPEHLQLMIENATDHLADVKHAGAIFLGNYSPEPLGDYMAGPNHTLPTSGTAKFASPLGVYDFMKKSSIIRYSETALLKEASYIETLANMEGLSAHAKSIEIRRKKK</sequence>
<feature type="binding site" evidence="8 12">
    <location>
        <position position="413"/>
    </location>
    <ligand>
        <name>substrate</name>
    </ligand>
</feature>
<keyword evidence="6 8" id="KW-0560">Oxidoreductase</keyword>
<proteinExistence type="inferred from homology"/>
<dbReference type="EMBL" id="QJJQ01000008">
    <property type="protein sequence ID" value="PXW86263.1"/>
    <property type="molecule type" value="Genomic_DNA"/>
</dbReference>
<evidence type="ECO:0000256" key="9">
    <source>
        <dbReference type="PIRNR" id="PIRNR000099"/>
    </source>
</evidence>
<evidence type="ECO:0000256" key="13">
    <source>
        <dbReference type="PIRSR" id="PIRSR000099-4"/>
    </source>
</evidence>
<evidence type="ECO:0000256" key="14">
    <source>
        <dbReference type="RuleBase" id="RU004175"/>
    </source>
</evidence>
<comment type="similarity">
    <text evidence="2 8 9 14">Belongs to the histidinol dehydrogenase family.</text>
</comment>
<dbReference type="PIRSF" id="PIRSF000099">
    <property type="entry name" value="Histidinol_dh"/>
    <property type="match status" value="1"/>
</dbReference>
<evidence type="ECO:0000313" key="16">
    <source>
        <dbReference type="Proteomes" id="UP000247978"/>
    </source>
</evidence>
<dbReference type="GO" id="GO:0005829">
    <property type="term" value="C:cytosol"/>
    <property type="evidence" value="ECO:0007669"/>
    <property type="project" value="TreeGrafter"/>
</dbReference>
<dbReference type="EC" id="1.1.1.23" evidence="3 8"/>
<dbReference type="InterPro" id="IPR022695">
    <property type="entry name" value="Histidinol_DH_monofunct"/>
</dbReference>
<evidence type="ECO:0000313" key="15">
    <source>
        <dbReference type="EMBL" id="PXW86263.1"/>
    </source>
</evidence>
<dbReference type="RefSeq" id="WP_110395681.1">
    <property type="nucleotide sequence ID" value="NZ_JADIJL010000004.1"/>
</dbReference>
<accession>A0A2V3VW99</accession>
<name>A0A2V3VW99_9BACI</name>
<feature type="binding site" evidence="8 12">
    <location>
        <position position="252"/>
    </location>
    <ligand>
        <name>substrate</name>
    </ligand>
</feature>
<feature type="binding site" evidence="8 13">
    <location>
        <position position="413"/>
    </location>
    <ligand>
        <name>Zn(2+)</name>
        <dbReference type="ChEBI" id="CHEBI:29105"/>
    </ligand>
</feature>
<feature type="binding site" evidence="8 11">
    <location>
        <position position="122"/>
    </location>
    <ligand>
        <name>NAD(+)</name>
        <dbReference type="ChEBI" id="CHEBI:57540"/>
    </ligand>
</feature>
<dbReference type="InterPro" id="IPR012131">
    <property type="entry name" value="Hstdl_DH"/>
</dbReference>
<feature type="binding site" evidence="8 12">
    <location>
        <position position="354"/>
    </location>
    <ligand>
        <name>substrate</name>
    </ligand>
</feature>
<keyword evidence="8 11" id="KW-0520">NAD</keyword>
<comment type="function">
    <text evidence="1 8">Catalyzes the sequential NAD-dependent oxidations of L-histidinol to L-histidinaldehyde and then to L-histidine.</text>
</comment>
<dbReference type="InterPro" id="IPR001692">
    <property type="entry name" value="Histidinol_DH_CS"/>
</dbReference>
<evidence type="ECO:0000256" key="2">
    <source>
        <dbReference type="ARBA" id="ARBA00010178"/>
    </source>
</evidence>
<evidence type="ECO:0000256" key="4">
    <source>
        <dbReference type="ARBA" id="ARBA00022723"/>
    </source>
</evidence>
<gene>
    <name evidence="8" type="primary">hisD</name>
    <name evidence="15" type="ORF">DFR56_10878</name>
</gene>
<reference evidence="15 16" key="1">
    <citation type="submission" date="2018-05" db="EMBL/GenBank/DDBJ databases">
        <title>Genomic Encyclopedia of Type Strains, Phase IV (KMG-IV): sequencing the most valuable type-strain genomes for metagenomic binning, comparative biology and taxonomic classification.</title>
        <authorList>
            <person name="Goeker M."/>
        </authorList>
    </citation>
    <scope>NUCLEOTIDE SEQUENCE [LARGE SCALE GENOMIC DNA]</scope>
    <source>
        <strain evidence="15 16">DSM 28556</strain>
    </source>
</reference>
<dbReference type="SUPFAM" id="SSF53720">
    <property type="entry name" value="ALDH-like"/>
    <property type="match status" value="1"/>
</dbReference>
<dbReference type="InterPro" id="IPR016161">
    <property type="entry name" value="Ald_DH/histidinol_DH"/>
</dbReference>
<dbReference type="CDD" id="cd06572">
    <property type="entry name" value="Histidinol_dh"/>
    <property type="match status" value="1"/>
</dbReference>
<dbReference type="Proteomes" id="UP000247978">
    <property type="component" value="Unassembled WGS sequence"/>
</dbReference>
<feature type="binding site" evidence="8 11">
    <location>
        <position position="207"/>
    </location>
    <ligand>
        <name>NAD(+)</name>
        <dbReference type="ChEBI" id="CHEBI:57540"/>
    </ligand>
</feature>
<dbReference type="FunFam" id="3.40.50.1980:FF:000026">
    <property type="entry name" value="Histidinol dehydrogenase"/>
    <property type="match status" value="1"/>
</dbReference>
<dbReference type="PRINTS" id="PR00083">
    <property type="entry name" value="HOLDHDRGNASE"/>
</dbReference>
<dbReference type="PANTHER" id="PTHR21256">
    <property type="entry name" value="HISTIDINOL DEHYDROGENASE HDH"/>
    <property type="match status" value="1"/>
</dbReference>
<dbReference type="Pfam" id="PF00815">
    <property type="entry name" value="Histidinol_dh"/>
    <property type="match status" value="1"/>
</dbReference>
<protein>
    <recommendedName>
        <fullName evidence="3 8">Histidinol dehydrogenase</fullName>
        <shortName evidence="8">HDH</shortName>
        <ecNumber evidence="3 8">1.1.1.23</ecNumber>
    </recommendedName>
</protein>
<evidence type="ECO:0000256" key="11">
    <source>
        <dbReference type="PIRSR" id="PIRSR000099-2"/>
    </source>
</evidence>
<evidence type="ECO:0000256" key="3">
    <source>
        <dbReference type="ARBA" id="ARBA00012965"/>
    </source>
</evidence>
<dbReference type="UniPathway" id="UPA00031">
    <property type="reaction ID" value="UER00014"/>
</dbReference>
<evidence type="ECO:0000256" key="12">
    <source>
        <dbReference type="PIRSR" id="PIRSR000099-3"/>
    </source>
</evidence>
<keyword evidence="8" id="KW-0028">Amino-acid biosynthesis</keyword>
<evidence type="ECO:0000256" key="5">
    <source>
        <dbReference type="ARBA" id="ARBA00022833"/>
    </source>
</evidence>
<keyword evidence="4 8" id="KW-0479">Metal-binding</keyword>
<feature type="binding site" evidence="8 11">
    <location>
        <position position="184"/>
    </location>
    <ligand>
        <name>NAD(+)</name>
        <dbReference type="ChEBI" id="CHEBI:57540"/>
    </ligand>
</feature>
<dbReference type="NCBIfam" id="TIGR00069">
    <property type="entry name" value="hisD"/>
    <property type="match status" value="1"/>
</dbReference>
<evidence type="ECO:0000256" key="7">
    <source>
        <dbReference type="ARBA" id="ARBA00049489"/>
    </source>
</evidence>
<evidence type="ECO:0000256" key="1">
    <source>
        <dbReference type="ARBA" id="ARBA00003850"/>
    </source>
</evidence>